<accession>A0A9W4U8X5</accession>
<dbReference type="Proteomes" id="UP001152607">
    <property type="component" value="Unassembled WGS sequence"/>
</dbReference>
<gene>
    <name evidence="2" type="ORF">PDIGIT_LOCUS4008</name>
</gene>
<organism evidence="2 3">
    <name type="scientific">Periconia digitata</name>
    <dbReference type="NCBI Taxonomy" id="1303443"/>
    <lineage>
        <taxon>Eukaryota</taxon>
        <taxon>Fungi</taxon>
        <taxon>Dikarya</taxon>
        <taxon>Ascomycota</taxon>
        <taxon>Pezizomycotina</taxon>
        <taxon>Dothideomycetes</taxon>
        <taxon>Pleosporomycetidae</taxon>
        <taxon>Pleosporales</taxon>
        <taxon>Massarineae</taxon>
        <taxon>Periconiaceae</taxon>
        <taxon>Periconia</taxon>
    </lineage>
</organism>
<reference evidence="2" key="1">
    <citation type="submission" date="2023-01" db="EMBL/GenBank/DDBJ databases">
        <authorList>
            <person name="Van Ghelder C."/>
            <person name="Rancurel C."/>
        </authorList>
    </citation>
    <scope>NUCLEOTIDE SEQUENCE</scope>
    <source>
        <strain evidence="2">CNCM I-4278</strain>
    </source>
</reference>
<sequence length="66" mass="7485">MFACSSWHARLGGEPTRIKHIAHCRAAVARGRSCPKFQRSDDHVLQEDEPDELCPECKRETPPETP</sequence>
<evidence type="ECO:0000256" key="1">
    <source>
        <dbReference type="SAM" id="MobiDB-lite"/>
    </source>
</evidence>
<protein>
    <submittedName>
        <fullName evidence="2">Uncharacterized protein</fullName>
    </submittedName>
</protein>
<comment type="caution">
    <text evidence="2">The sequence shown here is derived from an EMBL/GenBank/DDBJ whole genome shotgun (WGS) entry which is preliminary data.</text>
</comment>
<keyword evidence="3" id="KW-1185">Reference proteome</keyword>
<name>A0A9W4U8X5_9PLEO</name>
<feature type="compositionally biased region" description="Basic and acidic residues" evidence="1">
    <location>
        <begin position="55"/>
        <end position="66"/>
    </location>
</feature>
<dbReference type="AlphaFoldDB" id="A0A9W4U8X5"/>
<proteinExistence type="predicted"/>
<evidence type="ECO:0000313" key="2">
    <source>
        <dbReference type="EMBL" id="CAI6328669.1"/>
    </source>
</evidence>
<dbReference type="OrthoDB" id="3903370at2759"/>
<feature type="region of interest" description="Disordered" evidence="1">
    <location>
        <begin position="38"/>
        <end position="66"/>
    </location>
</feature>
<dbReference type="EMBL" id="CAOQHR010000002">
    <property type="protein sequence ID" value="CAI6328669.1"/>
    <property type="molecule type" value="Genomic_DNA"/>
</dbReference>
<evidence type="ECO:0000313" key="3">
    <source>
        <dbReference type="Proteomes" id="UP001152607"/>
    </source>
</evidence>